<dbReference type="SUPFAM" id="SSF51412">
    <property type="entry name" value="Inosine monophosphate dehydrogenase (IMPDH)"/>
    <property type="match status" value="1"/>
</dbReference>
<reference evidence="6 7" key="1">
    <citation type="submission" date="2020-08" db="EMBL/GenBank/DDBJ databases">
        <authorList>
            <person name="Ren C."/>
            <person name="Gu Y."/>
            <person name="Xu Y."/>
        </authorList>
    </citation>
    <scope>NUCLEOTIDE SEQUENCE [LARGE SCALE GENOMIC DNA]</scope>
    <source>
        <strain evidence="6 7">LBM18003</strain>
    </source>
</reference>
<dbReference type="EMBL" id="CP060696">
    <property type="protein sequence ID" value="QNO19359.1"/>
    <property type="molecule type" value="Genomic_DNA"/>
</dbReference>
<protein>
    <recommendedName>
        <fullName evidence="2">Probable nitronate monooxygenase</fullName>
    </recommendedName>
</protein>
<evidence type="ECO:0000256" key="3">
    <source>
        <dbReference type="ARBA" id="ARBA00022630"/>
    </source>
</evidence>
<evidence type="ECO:0000313" key="7">
    <source>
        <dbReference type="Proteomes" id="UP000516046"/>
    </source>
</evidence>
<evidence type="ECO:0000256" key="5">
    <source>
        <dbReference type="ARBA" id="ARBA00023002"/>
    </source>
</evidence>
<dbReference type="InterPro" id="IPR017569">
    <property type="entry name" value="Enoyl_ACP_red-II_put"/>
</dbReference>
<evidence type="ECO:0000256" key="2">
    <source>
        <dbReference type="ARBA" id="ARBA00013457"/>
    </source>
</evidence>
<keyword evidence="4" id="KW-0288">FMN</keyword>
<dbReference type="RefSeq" id="WP_212508424.1">
    <property type="nucleotide sequence ID" value="NZ_CP060696.1"/>
</dbReference>
<keyword evidence="7" id="KW-1185">Reference proteome</keyword>
<dbReference type="PANTHER" id="PTHR32332:SF20">
    <property type="entry name" value="2-NITROPROPANE DIOXYGENASE-LIKE PROTEIN"/>
    <property type="match status" value="1"/>
</dbReference>
<keyword evidence="3" id="KW-0285">Flavoprotein</keyword>
<organism evidence="6 7">
    <name type="scientific">Caproicibacterium amylolyticum</name>
    <dbReference type="NCBI Taxonomy" id="2766537"/>
    <lineage>
        <taxon>Bacteria</taxon>
        <taxon>Bacillati</taxon>
        <taxon>Bacillota</taxon>
        <taxon>Clostridia</taxon>
        <taxon>Eubacteriales</taxon>
        <taxon>Oscillospiraceae</taxon>
        <taxon>Caproicibacterium</taxon>
    </lineage>
</organism>
<dbReference type="InterPro" id="IPR004136">
    <property type="entry name" value="NMO"/>
</dbReference>
<dbReference type="NCBIfam" id="TIGR03151">
    <property type="entry name" value="enACPred_II"/>
    <property type="match status" value="1"/>
</dbReference>
<comment type="function">
    <text evidence="1">Nitronate monooxygenase that uses molecular oxygen to catalyze the oxidative denitrification of alkyl nitronates. Acts on propionate 3-nitronate (P3N), the presumed physiological substrate. Probably functions in the detoxification of P3N, a metabolic poison produced by plants and fungi as a defense mechanism.</text>
</comment>
<dbReference type="Pfam" id="PF03060">
    <property type="entry name" value="NMO"/>
    <property type="match status" value="2"/>
</dbReference>
<evidence type="ECO:0000313" key="6">
    <source>
        <dbReference type="EMBL" id="QNO19359.1"/>
    </source>
</evidence>
<dbReference type="KEGG" id="caml:H6X83_07115"/>
<evidence type="ECO:0000256" key="4">
    <source>
        <dbReference type="ARBA" id="ARBA00022643"/>
    </source>
</evidence>
<dbReference type="Proteomes" id="UP000516046">
    <property type="component" value="Chromosome"/>
</dbReference>
<proteinExistence type="predicted"/>
<sequence length="315" mass="33115">MLQSQICDVLGIQYPVFQGGMAWIADAELAAAVSNGGGLGIISAMNANGEWLRGQIRKAKELTDKPFGVNIMLMSPFAEEVAKVVVEEGVKILTTGAGNPGKFIAAWKAVGIQVIPVVASVGLARMMERSGAAAVVAEGSESGGHIGESTTMTLVPQVCDAVSIPVIAAGGIADGRGMAAALMLGACGVQMGTRFLVASECNVHENYKKRVLKAKDIDTIVTGRRQGDATRSLKNRFSRDFAKEEMNPESTVEELEKRGVGALRRAAVEGDEINGCFLAGQIAGLVKKEQPAAEIISEVCMQAEELLKGAAKWAR</sequence>
<dbReference type="PANTHER" id="PTHR32332">
    <property type="entry name" value="2-NITROPROPANE DIOXYGENASE"/>
    <property type="match status" value="1"/>
</dbReference>
<dbReference type="AlphaFoldDB" id="A0A7G9WKZ7"/>
<dbReference type="CDD" id="cd04730">
    <property type="entry name" value="NPD_like"/>
    <property type="match status" value="1"/>
</dbReference>
<evidence type="ECO:0000256" key="1">
    <source>
        <dbReference type="ARBA" id="ARBA00003535"/>
    </source>
</evidence>
<gene>
    <name evidence="6" type="primary">fabK</name>
    <name evidence="6" type="ORF">H6X83_07115</name>
</gene>
<dbReference type="Gene3D" id="3.20.20.70">
    <property type="entry name" value="Aldolase class I"/>
    <property type="match status" value="1"/>
</dbReference>
<dbReference type="InterPro" id="IPR013785">
    <property type="entry name" value="Aldolase_TIM"/>
</dbReference>
<name>A0A7G9WKZ7_9FIRM</name>
<accession>A0A7G9WKZ7</accession>
<dbReference type="GO" id="GO:0018580">
    <property type="term" value="F:nitronate monooxygenase activity"/>
    <property type="evidence" value="ECO:0007669"/>
    <property type="project" value="InterPro"/>
</dbReference>
<keyword evidence="5" id="KW-0560">Oxidoreductase</keyword>